<proteinExistence type="predicted"/>
<dbReference type="OrthoDB" id="2435456at2759"/>
<evidence type="ECO:0000313" key="1">
    <source>
        <dbReference type="EMBL" id="KAG0279543.1"/>
    </source>
</evidence>
<sequence length="160" mass="18069">MGLEELVARCPSLVRLSLYPWEFTTKLGRLATIIKGHCPKLTSIWIPPTLSTDTEICKVIEAVTAGRLLSLSCSVPRITVDLQEAIRAHRESLETLKIEVAFYIREPVVYVDGYEAGSAEVIVKQMAFLQEVVDLFLNIQDFSFKDSRDRTGELEFYDAL</sequence>
<name>A0A9P6QMD4_9FUNG</name>
<feature type="non-terminal residue" evidence="1">
    <location>
        <position position="160"/>
    </location>
</feature>
<reference evidence="1" key="1">
    <citation type="journal article" date="2020" name="Fungal Divers.">
        <title>Resolving the Mortierellaceae phylogeny through synthesis of multi-gene phylogenetics and phylogenomics.</title>
        <authorList>
            <person name="Vandepol N."/>
            <person name="Liber J."/>
            <person name="Desiro A."/>
            <person name="Na H."/>
            <person name="Kennedy M."/>
            <person name="Barry K."/>
            <person name="Grigoriev I.V."/>
            <person name="Miller A.N."/>
            <person name="O'Donnell K."/>
            <person name="Stajich J.E."/>
            <person name="Bonito G."/>
        </authorList>
    </citation>
    <scope>NUCLEOTIDE SEQUENCE</scope>
    <source>
        <strain evidence="1">NVP60</strain>
    </source>
</reference>
<dbReference type="EMBL" id="JAAAIN010004621">
    <property type="protein sequence ID" value="KAG0279543.1"/>
    <property type="molecule type" value="Genomic_DNA"/>
</dbReference>
<accession>A0A9P6QMD4</accession>
<evidence type="ECO:0000313" key="2">
    <source>
        <dbReference type="Proteomes" id="UP000823405"/>
    </source>
</evidence>
<dbReference type="Proteomes" id="UP000823405">
    <property type="component" value="Unassembled WGS sequence"/>
</dbReference>
<keyword evidence="2" id="KW-1185">Reference proteome</keyword>
<protein>
    <submittedName>
        <fullName evidence="1">Uncharacterized protein</fullName>
    </submittedName>
</protein>
<dbReference type="AlphaFoldDB" id="A0A9P6QMD4"/>
<gene>
    <name evidence="1" type="ORF">BGZ97_009560</name>
</gene>
<organism evidence="1 2">
    <name type="scientific">Linnemannia gamsii</name>
    <dbReference type="NCBI Taxonomy" id="64522"/>
    <lineage>
        <taxon>Eukaryota</taxon>
        <taxon>Fungi</taxon>
        <taxon>Fungi incertae sedis</taxon>
        <taxon>Mucoromycota</taxon>
        <taxon>Mortierellomycotina</taxon>
        <taxon>Mortierellomycetes</taxon>
        <taxon>Mortierellales</taxon>
        <taxon>Mortierellaceae</taxon>
        <taxon>Linnemannia</taxon>
    </lineage>
</organism>
<comment type="caution">
    <text evidence="1">The sequence shown here is derived from an EMBL/GenBank/DDBJ whole genome shotgun (WGS) entry which is preliminary data.</text>
</comment>